<organism evidence="1 2">
    <name type="scientific">Phaeobacter gallaeciensis</name>
    <dbReference type="NCBI Taxonomy" id="60890"/>
    <lineage>
        <taxon>Bacteria</taxon>
        <taxon>Pseudomonadati</taxon>
        <taxon>Pseudomonadota</taxon>
        <taxon>Alphaproteobacteria</taxon>
        <taxon>Rhodobacterales</taxon>
        <taxon>Roseobacteraceae</taxon>
        <taxon>Phaeobacter</taxon>
    </lineage>
</organism>
<dbReference type="Proteomes" id="UP000092565">
    <property type="component" value="Chromosome"/>
</dbReference>
<reference evidence="1 2" key="1">
    <citation type="submission" date="2016-04" db="EMBL/GenBank/DDBJ databases">
        <authorList>
            <person name="Evans L.H."/>
            <person name="Alamgir A."/>
            <person name="Owens N."/>
            <person name="Weber N.D."/>
            <person name="Virtaneva K."/>
            <person name="Barbian K."/>
            <person name="Babar A."/>
            <person name="Rosenke K."/>
        </authorList>
    </citation>
    <scope>NUCLEOTIDE SEQUENCE [LARGE SCALE GENOMIC DNA]</scope>
    <source>
        <strain evidence="1 2">JL2886</strain>
    </source>
</reference>
<sequence>MFIARTAGASQDRLACVKARTIAADFGETSCLTVRYLPVLMRP</sequence>
<proteinExistence type="predicted"/>
<name>A0A1B0ZWY2_9RHOB</name>
<evidence type="ECO:0000313" key="1">
    <source>
        <dbReference type="EMBL" id="ANP38628.1"/>
    </source>
</evidence>
<dbReference type="AlphaFoldDB" id="A0A1B0ZWY2"/>
<dbReference type="EMBL" id="CP015124">
    <property type="protein sequence ID" value="ANP38628.1"/>
    <property type="molecule type" value="Genomic_DNA"/>
</dbReference>
<keyword evidence="2" id="KW-1185">Reference proteome</keyword>
<gene>
    <name evidence="1" type="ORF">JL2886_03757</name>
</gene>
<protein>
    <submittedName>
        <fullName evidence="1">Uncharacterized protein</fullName>
    </submittedName>
</protein>
<evidence type="ECO:0000313" key="2">
    <source>
        <dbReference type="Proteomes" id="UP000092565"/>
    </source>
</evidence>
<accession>A0A1B0ZWY2</accession>